<proteinExistence type="predicted"/>
<dbReference type="GO" id="GO:0004714">
    <property type="term" value="F:transmembrane receptor protein tyrosine kinase activity"/>
    <property type="evidence" value="ECO:0007669"/>
    <property type="project" value="UniProtKB-EC"/>
</dbReference>
<dbReference type="Pfam" id="PF07714">
    <property type="entry name" value="PK_Tyr_Ser-Thr"/>
    <property type="match status" value="1"/>
</dbReference>
<keyword evidence="7" id="KW-0829">Tyrosine-protein kinase</keyword>
<evidence type="ECO:0000259" key="9">
    <source>
        <dbReference type="PROSITE" id="PS50011"/>
    </source>
</evidence>
<evidence type="ECO:0000313" key="11">
    <source>
        <dbReference type="Proteomes" id="UP000036403"/>
    </source>
</evidence>
<dbReference type="GO" id="GO:0005886">
    <property type="term" value="C:plasma membrane"/>
    <property type="evidence" value="ECO:0007669"/>
    <property type="project" value="TreeGrafter"/>
</dbReference>
<dbReference type="PIRSF" id="PIRSF000654">
    <property type="entry name" value="Integrin-linked_kinase"/>
    <property type="match status" value="1"/>
</dbReference>
<dbReference type="SMART" id="SM00219">
    <property type="entry name" value="TyrKc"/>
    <property type="match status" value="1"/>
</dbReference>
<dbReference type="GO" id="GO:0043235">
    <property type="term" value="C:receptor complex"/>
    <property type="evidence" value="ECO:0007669"/>
    <property type="project" value="TreeGrafter"/>
</dbReference>
<dbReference type="InterPro" id="IPR000719">
    <property type="entry name" value="Prot_kinase_dom"/>
</dbReference>
<sequence length="260" mass="30656">MIRKNASWQEEKDFMQEIKITSKFRHNHVLKLLGICMDANSPWLILELMEDDLLKYLRDSRTLQPSDSHALRLQDLLAMCEDVARGCRYLEKLHFVHRDLACRNCLISSRNRENRIVKISDFGLTRDIYKNDYYRMKGEGKVPVRWMAPESLIDRKFTSQSDVWAFGVVMWEITSLGEYPYSVKSNSEVLEYVRKGGKLPKPLNCPPMLYQLMQHCWMNAENDRPNFRHCVEDIVALKDNTQDAILSSVDIMRREEVNQY</sequence>
<comment type="caution">
    <text evidence="10">The sequence shown here is derived from an EMBL/GenBank/DDBJ whole genome shotgun (WGS) entry which is preliminary data.</text>
</comment>
<dbReference type="PROSITE" id="PS50011">
    <property type="entry name" value="PROTEIN_KINASE_DOM"/>
    <property type="match status" value="1"/>
</dbReference>
<keyword evidence="5 10" id="KW-0418">Kinase</keyword>
<accession>A0A0J7KAD5</accession>
<dbReference type="PROSITE" id="PS00239">
    <property type="entry name" value="RECEPTOR_TYR_KIN_II"/>
    <property type="match status" value="1"/>
</dbReference>
<dbReference type="InterPro" id="IPR008266">
    <property type="entry name" value="Tyr_kinase_AS"/>
</dbReference>
<dbReference type="PRINTS" id="PR00109">
    <property type="entry name" value="TYRKINASE"/>
</dbReference>
<keyword evidence="6" id="KW-0067">ATP-binding</keyword>
<dbReference type="PROSITE" id="PS00109">
    <property type="entry name" value="PROTEIN_KINASE_TYR"/>
    <property type="match status" value="1"/>
</dbReference>
<dbReference type="InterPro" id="IPR020635">
    <property type="entry name" value="Tyr_kinase_cat_dom"/>
</dbReference>
<dbReference type="Proteomes" id="UP000036403">
    <property type="component" value="Unassembled WGS sequence"/>
</dbReference>
<dbReference type="Gene3D" id="1.10.510.10">
    <property type="entry name" value="Transferase(Phosphotransferase) domain 1"/>
    <property type="match status" value="1"/>
</dbReference>
<evidence type="ECO:0000256" key="6">
    <source>
        <dbReference type="ARBA" id="ARBA00022840"/>
    </source>
</evidence>
<dbReference type="PANTHER" id="PTHR24416:SF527">
    <property type="entry name" value="PROTO-ONCOGENE TYROSINE-PROTEIN KINASE ROS"/>
    <property type="match status" value="1"/>
</dbReference>
<dbReference type="EC" id="2.7.10.1" evidence="1"/>
<evidence type="ECO:0000256" key="8">
    <source>
        <dbReference type="ARBA" id="ARBA00051243"/>
    </source>
</evidence>
<evidence type="ECO:0000256" key="1">
    <source>
        <dbReference type="ARBA" id="ARBA00011902"/>
    </source>
</evidence>
<name>A0A0J7KAD5_LASNI</name>
<gene>
    <name evidence="10" type="ORF">RF55_13596</name>
</gene>
<feature type="domain" description="Protein kinase" evidence="9">
    <location>
        <begin position="1"/>
        <end position="237"/>
    </location>
</feature>
<keyword evidence="11" id="KW-1185">Reference proteome</keyword>
<organism evidence="10 11">
    <name type="scientific">Lasius niger</name>
    <name type="common">Black garden ant</name>
    <dbReference type="NCBI Taxonomy" id="67767"/>
    <lineage>
        <taxon>Eukaryota</taxon>
        <taxon>Metazoa</taxon>
        <taxon>Ecdysozoa</taxon>
        <taxon>Arthropoda</taxon>
        <taxon>Hexapoda</taxon>
        <taxon>Insecta</taxon>
        <taxon>Pterygota</taxon>
        <taxon>Neoptera</taxon>
        <taxon>Endopterygota</taxon>
        <taxon>Hymenoptera</taxon>
        <taxon>Apocrita</taxon>
        <taxon>Aculeata</taxon>
        <taxon>Formicoidea</taxon>
        <taxon>Formicidae</taxon>
        <taxon>Formicinae</taxon>
        <taxon>Lasius</taxon>
        <taxon>Lasius</taxon>
    </lineage>
</organism>
<dbReference type="OrthoDB" id="7543966at2759"/>
<keyword evidence="4" id="KW-0547">Nucleotide-binding</keyword>
<dbReference type="InterPro" id="IPR002011">
    <property type="entry name" value="Tyr_kinase_rcpt_2_CS"/>
</dbReference>
<dbReference type="EMBL" id="LBMM01010849">
    <property type="protein sequence ID" value="KMQ87191.1"/>
    <property type="molecule type" value="Genomic_DNA"/>
</dbReference>
<dbReference type="GO" id="GO:0007169">
    <property type="term" value="P:cell surface receptor protein tyrosine kinase signaling pathway"/>
    <property type="evidence" value="ECO:0007669"/>
    <property type="project" value="InterPro"/>
</dbReference>
<keyword evidence="2" id="KW-0597">Phosphoprotein</keyword>
<dbReference type="AlphaFoldDB" id="A0A0J7KAD5"/>
<evidence type="ECO:0000256" key="4">
    <source>
        <dbReference type="ARBA" id="ARBA00022741"/>
    </source>
</evidence>
<dbReference type="GO" id="GO:0032006">
    <property type="term" value="P:regulation of TOR signaling"/>
    <property type="evidence" value="ECO:0007669"/>
    <property type="project" value="TreeGrafter"/>
</dbReference>
<dbReference type="InterPro" id="IPR050122">
    <property type="entry name" value="RTK"/>
</dbReference>
<dbReference type="InterPro" id="IPR011009">
    <property type="entry name" value="Kinase-like_dom_sf"/>
</dbReference>
<reference evidence="10 11" key="1">
    <citation type="submission" date="2015-04" db="EMBL/GenBank/DDBJ databases">
        <title>Lasius niger genome sequencing.</title>
        <authorList>
            <person name="Konorov E.A."/>
            <person name="Nikitin M.A."/>
            <person name="Kirill M.V."/>
            <person name="Chang P."/>
        </authorList>
    </citation>
    <scope>NUCLEOTIDE SEQUENCE [LARGE SCALE GENOMIC DNA]</scope>
    <source>
        <tissue evidence="10">Whole</tissue>
    </source>
</reference>
<evidence type="ECO:0000256" key="2">
    <source>
        <dbReference type="ARBA" id="ARBA00022553"/>
    </source>
</evidence>
<keyword evidence="3" id="KW-0808">Transferase</keyword>
<dbReference type="STRING" id="67767.A0A0J7KAD5"/>
<dbReference type="SUPFAM" id="SSF56112">
    <property type="entry name" value="Protein kinase-like (PK-like)"/>
    <property type="match status" value="1"/>
</dbReference>
<dbReference type="GO" id="GO:0005524">
    <property type="term" value="F:ATP binding"/>
    <property type="evidence" value="ECO:0007669"/>
    <property type="project" value="UniProtKB-KW"/>
</dbReference>
<dbReference type="PANTHER" id="PTHR24416">
    <property type="entry name" value="TYROSINE-PROTEIN KINASE RECEPTOR"/>
    <property type="match status" value="1"/>
</dbReference>
<evidence type="ECO:0000256" key="5">
    <source>
        <dbReference type="ARBA" id="ARBA00022777"/>
    </source>
</evidence>
<comment type="catalytic activity">
    <reaction evidence="8">
        <text>L-tyrosyl-[protein] + ATP = O-phospho-L-tyrosyl-[protein] + ADP + H(+)</text>
        <dbReference type="Rhea" id="RHEA:10596"/>
        <dbReference type="Rhea" id="RHEA-COMP:10136"/>
        <dbReference type="Rhea" id="RHEA-COMP:20101"/>
        <dbReference type="ChEBI" id="CHEBI:15378"/>
        <dbReference type="ChEBI" id="CHEBI:30616"/>
        <dbReference type="ChEBI" id="CHEBI:46858"/>
        <dbReference type="ChEBI" id="CHEBI:61978"/>
        <dbReference type="ChEBI" id="CHEBI:456216"/>
        <dbReference type="EC" id="2.7.10.1"/>
    </reaction>
</comment>
<evidence type="ECO:0000313" key="10">
    <source>
        <dbReference type="EMBL" id="KMQ87191.1"/>
    </source>
</evidence>
<dbReference type="PaxDb" id="67767-A0A0J7KAD5"/>
<dbReference type="FunFam" id="1.10.510.10:FF:000341">
    <property type="entry name" value="Tyrosine-protein kinase receptor"/>
    <property type="match status" value="1"/>
</dbReference>
<evidence type="ECO:0000256" key="3">
    <source>
        <dbReference type="ARBA" id="ARBA00022679"/>
    </source>
</evidence>
<evidence type="ECO:0000256" key="7">
    <source>
        <dbReference type="ARBA" id="ARBA00023137"/>
    </source>
</evidence>
<dbReference type="InterPro" id="IPR001245">
    <property type="entry name" value="Ser-Thr/Tyr_kinase_cat_dom"/>
</dbReference>
<protein>
    <recommendedName>
        <fullName evidence="1">receptor protein-tyrosine kinase</fullName>
        <ecNumber evidence="1">2.7.10.1</ecNumber>
    </recommendedName>
</protein>